<evidence type="ECO:0000313" key="2">
    <source>
        <dbReference type="Proteomes" id="UP001163624"/>
    </source>
</evidence>
<dbReference type="InterPro" id="IPR052517">
    <property type="entry name" value="GlcG_carb_metab_protein"/>
</dbReference>
<dbReference type="InterPro" id="IPR005624">
    <property type="entry name" value="PduO/GlcC-like"/>
</dbReference>
<organism evidence="1 2">
    <name type="scientific">Pseudomonas triclosanedens</name>
    <dbReference type="NCBI Taxonomy" id="2961893"/>
    <lineage>
        <taxon>Bacteria</taxon>
        <taxon>Pseudomonadati</taxon>
        <taxon>Pseudomonadota</taxon>
        <taxon>Gammaproteobacteria</taxon>
        <taxon>Pseudomonadales</taxon>
        <taxon>Pseudomonadaceae</taxon>
        <taxon>Pseudomonas</taxon>
    </lineage>
</organism>
<proteinExistence type="predicted"/>
<dbReference type="EMBL" id="CP113432">
    <property type="protein sequence ID" value="WAI47036.1"/>
    <property type="molecule type" value="Genomic_DNA"/>
</dbReference>
<dbReference type="Gene3D" id="3.30.450.150">
    <property type="entry name" value="Haem-degrading domain"/>
    <property type="match status" value="1"/>
</dbReference>
<dbReference type="PANTHER" id="PTHR34309:SF1">
    <property type="entry name" value="PROTEIN GLCG"/>
    <property type="match status" value="1"/>
</dbReference>
<gene>
    <name evidence="1" type="ORF">OU419_14725</name>
</gene>
<dbReference type="Pfam" id="PF03928">
    <property type="entry name" value="HbpS-like"/>
    <property type="match status" value="1"/>
</dbReference>
<evidence type="ECO:0000313" key="1">
    <source>
        <dbReference type="EMBL" id="WAI47036.1"/>
    </source>
</evidence>
<dbReference type="InterPro" id="IPR038084">
    <property type="entry name" value="PduO/GlcC-like_sf"/>
</dbReference>
<protein>
    <submittedName>
        <fullName evidence="1">Heme-binding protein</fullName>
    </submittedName>
</protein>
<dbReference type="Proteomes" id="UP001163624">
    <property type="component" value="Chromosome"/>
</dbReference>
<name>A0ABY6ZRP9_9PSED</name>
<keyword evidence="2" id="KW-1185">Reference proteome</keyword>
<reference evidence="1" key="1">
    <citation type="submission" date="2022-11" db="EMBL/GenBank/DDBJ databases">
        <title>Pseudomonas triclosanedens sp. nov., a triclosan degrader isolated from activated sludge.</title>
        <authorList>
            <person name="Yin Y."/>
            <person name="Lu Z."/>
        </authorList>
    </citation>
    <scope>NUCLEOTIDE SEQUENCE</scope>
    <source>
        <strain evidence="1">ZM23</strain>
    </source>
</reference>
<dbReference type="SUPFAM" id="SSF143744">
    <property type="entry name" value="GlcG-like"/>
    <property type="match status" value="1"/>
</dbReference>
<dbReference type="RefSeq" id="WP_254476373.1">
    <property type="nucleotide sequence ID" value="NZ_CP113432.1"/>
</dbReference>
<accession>A0ABY6ZRP9</accession>
<sequence>MLLDRKSLSLQLAMEASQAALDRARELGIRVSIAVCDAGGHLIHLAHMDGVPAHTREIAIDKAYTSACFGFSTSLWAARLDGMSRMVLEGLASRPRMILFGGGVPVLVDGCAVGAVGVSGGSELEDVVCAEAGVQQVVDRLGVDARG</sequence>
<dbReference type="PANTHER" id="PTHR34309">
    <property type="entry name" value="SLR1406 PROTEIN"/>
    <property type="match status" value="1"/>
</dbReference>